<evidence type="ECO:0000313" key="6">
    <source>
        <dbReference type="EMBL" id="MFD1040486.1"/>
    </source>
</evidence>
<keyword evidence="7" id="KW-1185">Reference proteome</keyword>
<dbReference type="Proteomes" id="UP001597040">
    <property type="component" value="Unassembled WGS sequence"/>
</dbReference>
<dbReference type="PANTHER" id="PTHR33798">
    <property type="entry name" value="FLAVOPROTEIN OXYGENASE"/>
    <property type="match status" value="1"/>
</dbReference>
<dbReference type="SMART" id="SM00903">
    <property type="entry name" value="Flavin_Reduct"/>
    <property type="match status" value="1"/>
</dbReference>
<sequence length="203" mass="22860">MEISSKDCNPKDLYKLMTGMIVPRPIAFVSTKSVYGVHNVAPFSFFSAVTSDPPIIMFSLGEHKGEKKDTLVNIEHHKEFTINVVTEDIAQAMHESAADFAPDVSEFEEIGLTPIPAAKIDCMSVKESPIHMECTLEKVIGVGANYMVLGRVVHFRIDDKLYMEPYKINIAELKPVGRLAGNMYSETKNLYKLDRHVDKRKLR</sequence>
<evidence type="ECO:0000259" key="5">
    <source>
        <dbReference type="SMART" id="SM00903"/>
    </source>
</evidence>
<comment type="caution">
    <text evidence="6">The sequence shown here is derived from an EMBL/GenBank/DDBJ whole genome shotgun (WGS) entry which is preliminary data.</text>
</comment>
<dbReference type="Pfam" id="PF01613">
    <property type="entry name" value="Flavin_Reduct"/>
    <property type="match status" value="1"/>
</dbReference>
<comment type="cofactor">
    <cofactor evidence="1">
        <name>FMN</name>
        <dbReference type="ChEBI" id="CHEBI:58210"/>
    </cofactor>
</comment>
<comment type="similarity">
    <text evidence="4">Belongs to the flavoredoxin family.</text>
</comment>
<dbReference type="InterPro" id="IPR002563">
    <property type="entry name" value="Flavin_Rdtase-like_dom"/>
</dbReference>
<evidence type="ECO:0000256" key="3">
    <source>
        <dbReference type="ARBA" id="ARBA00022643"/>
    </source>
</evidence>
<gene>
    <name evidence="6" type="ORF">ACFQ3N_19090</name>
</gene>
<accession>A0ABW3LQ19</accession>
<dbReference type="Gene3D" id="2.30.110.10">
    <property type="entry name" value="Electron Transport, Fmn-binding Protein, Chain A"/>
    <property type="match status" value="1"/>
</dbReference>
<keyword evidence="2" id="KW-0285">Flavoprotein</keyword>
<evidence type="ECO:0000313" key="7">
    <source>
        <dbReference type="Proteomes" id="UP001597040"/>
    </source>
</evidence>
<dbReference type="PANTHER" id="PTHR33798:SF5">
    <property type="entry name" value="FLAVIN REDUCTASE LIKE DOMAIN-CONTAINING PROTEIN"/>
    <property type="match status" value="1"/>
</dbReference>
<keyword evidence="3" id="KW-0288">FMN</keyword>
<dbReference type="SUPFAM" id="SSF50475">
    <property type="entry name" value="FMN-binding split barrel"/>
    <property type="match status" value="1"/>
</dbReference>
<organism evidence="6 7">
    <name type="scientific">Virgibacillus byunsanensis</name>
    <dbReference type="NCBI Taxonomy" id="570945"/>
    <lineage>
        <taxon>Bacteria</taxon>
        <taxon>Bacillati</taxon>
        <taxon>Bacillota</taxon>
        <taxon>Bacilli</taxon>
        <taxon>Bacillales</taxon>
        <taxon>Bacillaceae</taxon>
        <taxon>Virgibacillus</taxon>
    </lineage>
</organism>
<dbReference type="EMBL" id="JBHTKJ010000073">
    <property type="protein sequence ID" value="MFD1040486.1"/>
    <property type="molecule type" value="Genomic_DNA"/>
</dbReference>
<keyword evidence="6" id="KW-0560">Oxidoreductase</keyword>
<protein>
    <submittedName>
        <fullName evidence="6">Flavin reductase family protein</fullName>
        <ecNumber evidence="6">1.5.1.-</ecNumber>
    </submittedName>
</protein>
<evidence type="ECO:0000256" key="4">
    <source>
        <dbReference type="ARBA" id="ARBA00038054"/>
    </source>
</evidence>
<reference evidence="7" key="1">
    <citation type="journal article" date="2019" name="Int. J. Syst. Evol. Microbiol.">
        <title>The Global Catalogue of Microorganisms (GCM) 10K type strain sequencing project: providing services to taxonomists for standard genome sequencing and annotation.</title>
        <authorList>
            <consortium name="The Broad Institute Genomics Platform"/>
            <consortium name="The Broad Institute Genome Sequencing Center for Infectious Disease"/>
            <person name="Wu L."/>
            <person name="Ma J."/>
        </authorList>
    </citation>
    <scope>NUCLEOTIDE SEQUENCE [LARGE SCALE GENOMIC DNA]</scope>
    <source>
        <strain evidence="7">CCUG 56754</strain>
    </source>
</reference>
<evidence type="ECO:0000256" key="1">
    <source>
        <dbReference type="ARBA" id="ARBA00001917"/>
    </source>
</evidence>
<dbReference type="EC" id="1.5.1.-" evidence="6"/>
<feature type="domain" description="Flavin reductase like" evidence="5">
    <location>
        <begin position="20"/>
        <end position="164"/>
    </location>
</feature>
<name>A0ABW3LQ19_9BACI</name>
<proteinExistence type="inferred from homology"/>
<dbReference type="InterPro" id="IPR012349">
    <property type="entry name" value="Split_barrel_FMN-bd"/>
</dbReference>
<evidence type="ECO:0000256" key="2">
    <source>
        <dbReference type="ARBA" id="ARBA00022630"/>
    </source>
</evidence>
<dbReference type="GO" id="GO:0016491">
    <property type="term" value="F:oxidoreductase activity"/>
    <property type="evidence" value="ECO:0007669"/>
    <property type="project" value="UniProtKB-KW"/>
</dbReference>
<dbReference type="RefSeq" id="WP_390364614.1">
    <property type="nucleotide sequence ID" value="NZ_JBHTKJ010000073.1"/>
</dbReference>